<gene>
    <name evidence="11" type="ORF">BCR44DRAFT_1118958</name>
</gene>
<evidence type="ECO:0000256" key="5">
    <source>
        <dbReference type="ARBA" id="ARBA00022884"/>
    </source>
</evidence>
<dbReference type="Proteomes" id="UP000193411">
    <property type="component" value="Unassembled WGS sequence"/>
</dbReference>
<evidence type="ECO:0000256" key="6">
    <source>
        <dbReference type="ARBA" id="ARBA00024915"/>
    </source>
</evidence>
<keyword evidence="12" id="KW-1185">Reference proteome</keyword>
<evidence type="ECO:0000313" key="12">
    <source>
        <dbReference type="Proteomes" id="UP000193411"/>
    </source>
</evidence>
<dbReference type="GO" id="GO:0034246">
    <property type="term" value="F:mitochondrial transcription factor activity"/>
    <property type="evidence" value="ECO:0007669"/>
    <property type="project" value="TreeGrafter"/>
</dbReference>
<dbReference type="STRING" id="765915.A0A1Y2HNJ5"/>
<comment type="similarity">
    <text evidence="7 8">Belongs to the class I-like SAM-binding methyltransferase superfamily. rRNA adenine N(6)-methyltransferase family.</text>
</comment>
<evidence type="ECO:0000256" key="3">
    <source>
        <dbReference type="ARBA" id="ARBA00022679"/>
    </source>
</evidence>
<dbReference type="EMBL" id="MCFL01000022">
    <property type="protein sequence ID" value="ORZ35381.1"/>
    <property type="molecule type" value="Genomic_DNA"/>
</dbReference>
<comment type="function">
    <text evidence="6">Mitochondrial transcription factor that confers selective promoter recognition on the core subunit of the yeast mitochondrial RNA polymerase. Interacts with DNA in a non-specific manner.</text>
</comment>
<feature type="binding site" evidence="7">
    <location>
        <position position="133"/>
    </location>
    <ligand>
        <name>S-adenosyl-L-methionine</name>
        <dbReference type="ChEBI" id="CHEBI:59789"/>
    </ligand>
</feature>
<feature type="binding site" evidence="7">
    <location>
        <position position="163"/>
    </location>
    <ligand>
        <name>S-adenosyl-L-methionine</name>
        <dbReference type="ChEBI" id="CHEBI:59789"/>
    </ligand>
</feature>
<dbReference type="Gene3D" id="1.10.8.100">
    <property type="entry name" value="Ribosomal RNA adenine dimethylase-like, domain 2"/>
    <property type="match status" value="1"/>
</dbReference>
<accession>A0A1Y2HNJ5</accession>
<keyword evidence="8" id="KW-0698">rRNA processing</keyword>
<evidence type="ECO:0000256" key="4">
    <source>
        <dbReference type="ARBA" id="ARBA00022691"/>
    </source>
</evidence>
<protein>
    <recommendedName>
        <fullName evidence="8">rRNA adenine N(6)-methyltransferase</fullName>
        <ecNumber evidence="8">2.1.1.-</ecNumber>
    </recommendedName>
</protein>
<sequence>MIASRSLLADALLLALTFHACISNHSSGNQCTPAHAHTFLTVPAPHPPAMSKAATIHRLVSDPFKPLLSGPVKRFKWPVLAHTGIADSLVTTHFAPRDFKDKTVLDINAGVGLISQALVSSPAHRPARILAFEAEERLRPLIAQYTVPHAEKHGVRMSVHAADHMAGSAFFDDLRNSPTMLGNGQGSGPDPALVRKWDQEPVVTLVAALSTKLGDLNVSQLLRWMGGRAGVHEFGRVPVYIFLCRSFSERLIARPGDKQYGRLSGLAQALTHVHMLDCKPKGVREFYPFKTEVDLLRLDPKLDLPFKHCTFEEYEFVLKTLFVNKSIPLKEAIKSLDPTKTSLAKLLPPEFMDRPLMVMDVPELVQLADAFAQWPLKHEFHEIGSL</sequence>
<organism evidence="11 12">
    <name type="scientific">Catenaria anguillulae PL171</name>
    <dbReference type="NCBI Taxonomy" id="765915"/>
    <lineage>
        <taxon>Eukaryota</taxon>
        <taxon>Fungi</taxon>
        <taxon>Fungi incertae sedis</taxon>
        <taxon>Blastocladiomycota</taxon>
        <taxon>Blastocladiomycetes</taxon>
        <taxon>Blastocladiales</taxon>
        <taxon>Catenariaceae</taxon>
        <taxon>Catenaria</taxon>
    </lineage>
</organism>
<dbReference type="PANTHER" id="PTHR11727:SF17">
    <property type="entry name" value="DIMETHYLADENOSINE TRANSFERASE 1, MITOCHONDRIAL"/>
    <property type="match status" value="1"/>
</dbReference>
<dbReference type="PANTHER" id="PTHR11727">
    <property type="entry name" value="DIMETHYLADENOSINE TRANSFERASE"/>
    <property type="match status" value="1"/>
</dbReference>
<dbReference type="InterPro" id="IPR023165">
    <property type="entry name" value="rRNA_Ade_diMease-like_C"/>
</dbReference>
<feature type="chain" id="PRO_5012237576" description="rRNA adenine N(6)-methyltransferase" evidence="9">
    <location>
        <begin position="24"/>
        <end position="386"/>
    </location>
</feature>
<evidence type="ECO:0000259" key="10">
    <source>
        <dbReference type="SMART" id="SM00650"/>
    </source>
</evidence>
<feature type="binding site" evidence="7">
    <location>
        <position position="208"/>
    </location>
    <ligand>
        <name>S-adenosyl-L-methionine</name>
        <dbReference type="ChEBI" id="CHEBI:59789"/>
    </ligand>
</feature>
<keyword evidence="5 7" id="KW-0694">RNA-binding</keyword>
<evidence type="ECO:0000256" key="2">
    <source>
        <dbReference type="ARBA" id="ARBA00022603"/>
    </source>
</evidence>
<feature type="domain" description="Ribosomal RNA adenine methylase transferase N-terminal" evidence="10">
    <location>
        <begin position="85"/>
        <end position="302"/>
    </location>
</feature>
<comment type="subcellular location">
    <subcellularLocation>
        <location evidence="1">Mitochondrion</location>
    </subcellularLocation>
</comment>
<evidence type="ECO:0000256" key="7">
    <source>
        <dbReference type="PROSITE-ProRule" id="PRU01026"/>
    </source>
</evidence>
<keyword evidence="3 7" id="KW-0808">Transferase</keyword>
<feature type="binding site" evidence="7">
    <location>
        <position position="80"/>
    </location>
    <ligand>
        <name>S-adenosyl-L-methionine</name>
        <dbReference type="ChEBI" id="CHEBI:59789"/>
    </ligand>
</feature>
<comment type="caution">
    <text evidence="7">Lacks conserved residue(s) required for the propagation of feature annotation.</text>
</comment>
<dbReference type="GO" id="GO:0006391">
    <property type="term" value="P:transcription initiation at mitochondrial promoter"/>
    <property type="evidence" value="ECO:0007669"/>
    <property type="project" value="TreeGrafter"/>
</dbReference>
<feature type="signal peptide" evidence="9">
    <location>
        <begin position="1"/>
        <end position="23"/>
    </location>
</feature>
<dbReference type="GO" id="GO:0005759">
    <property type="term" value="C:mitochondrial matrix"/>
    <property type="evidence" value="ECO:0007669"/>
    <property type="project" value="TreeGrafter"/>
</dbReference>
<dbReference type="InterPro" id="IPR001737">
    <property type="entry name" value="KsgA/Erm"/>
</dbReference>
<dbReference type="AlphaFoldDB" id="A0A1Y2HNJ5"/>
<dbReference type="Pfam" id="PF00398">
    <property type="entry name" value="RrnaAD"/>
    <property type="match status" value="1"/>
</dbReference>
<comment type="caution">
    <text evidence="11">The sequence shown here is derived from an EMBL/GenBank/DDBJ whole genome shotgun (WGS) entry which is preliminary data.</text>
</comment>
<evidence type="ECO:0000256" key="9">
    <source>
        <dbReference type="SAM" id="SignalP"/>
    </source>
</evidence>
<dbReference type="InterPro" id="IPR029063">
    <property type="entry name" value="SAM-dependent_MTases_sf"/>
</dbReference>
<name>A0A1Y2HNJ5_9FUNG</name>
<reference evidence="11 12" key="1">
    <citation type="submission" date="2016-07" db="EMBL/GenBank/DDBJ databases">
        <title>Pervasive Adenine N6-methylation of Active Genes in Fungi.</title>
        <authorList>
            <consortium name="DOE Joint Genome Institute"/>
            <person name="Mondo S.J."/>
            <person name="Dannebaum R.O."/>
            <person name="Kuo R.C."/>
            <person name="Labutti K."/>
            <person name="Haridas S."/>
            <person name="Kuo A."/>
            <person name="Salamov A."/>
            <person name="Ahrendt S.R."/>
            <person name="Lipzen A."/>
            <person name="Sullivan W."/>
            <person name="Andreopoulos W.B."/>
            <person name="Clum A."/>
            <person name="Lindquist E."/>
            <person name="Daum C."/>
            <person name="Ramamoorthy G.K."/>
            <person name="Gryganskyi A."/>
            <person name="Culley D."/>
            <person name="Magnuson J.K."/>
            <person name="James T.Y."/>
            <person name="O'Malley M.A."/>
            <person name="Stajich J.E."/>
            <person name="Spatafora J.W."/>
            <person name="Visel A."/>
            <person name="Grigoriev I.V."/>
        </authorList>
    </citation>
    <scope>NUCLEOTIDE SEQUENCE [LARGE SCALE GENOMIC DNA]</scope>
    <source>
        <strain evidence="11 12">PL171</strain>
    </source>
</reference>
<evidence type="ECO:0000256" key="8">
    <source>
        <dbReference type="RuleBase" id="RU362106"/>
    </source>
</evidence>
<dbReference type="Gene3D" id="3.40.50.150">
    <property type="entry name" value="Vaccinia Virus protein VP39"/>
    <property type="match status" value="1"/>
</dbReference>
<dbReference type="PROSITE" id="PS51689">
    <property type="entry name" value="SAM_RNA_A_N6_MT"/>
    <property type="match status" value="1"/>
</dbReference>
<keyword evidence="4 7" id="KW-0949">S-adenosyl-L-methionine</keyword>
<evidence type="ECO:0000256" key="1">
    <source>
        <dbReference type="ARBA" id="ARBA00004173"/>
    </source>
</evidence>
<dbReference type="EC" id="2.1.1.-" evidence="8"/>
<proteinExistence type="inferred from homology"/>
<keyword evidence="2 7" id="KW-0489">Methyltransferase</keyword>
<dbReference type="OrthoDB" id="16079at2759"/>
<dbReference type="InterPro" id="IPR020598">
    <property type="entry name" value="rRNA_Ade_methylase_Trfase_N"/>
</dbReference>
<dbReference type="SMART" id="SM00650">
    <property type="entry name" value="rADc"/>
    <property type="match status" value="1"/>
</dbReference>
<evidence type="ECO:0000313" key="11">
    <source>
        <dbReference type="EMBL" id="ORZ35381.1"/>
    </source>
</evidence>
<keyword evidence="9" id="KW-0732">Signal</keyword>
<dbReference type="GO" id="GO:0003723">
    <property type="term" value="F:RNA binding"/>
    <property type="evidence" value="ECO:0007669"/>
    <property type="project" value="UniProtKB-UniRule"/>
</dbReference>
<dbReference type="GO" id="GO:0000179">
    <property type="term" value="F:rRNA (adenine-N6,N6-)-dimethyltransferase activity"/>
    <property type="evidence" value="ECO:0007669"/>
    <property type="project" value="UniProtKB-UniRule"/>
</dbReference>
<dbReference type="SUPFAM" id="SSF53335">
    <property type="entry name" value="S-adenosyl-L-methionine-dependent methyltransferases"/>
    <property type="match status" value="1"/>
</dbReference>